<dbReference type="AlphaFoldDB" id="A0A972FN80"/>
<evidence type="ECO:0000313" key="3">
    <source>
        <dbReference type="EMBL" id="NMH28818.1"/>
    </source>
</evidence>
<name>A0A972FN80_9FLAO</name>
<dbReference type="EMBL" id="JAAMPU010000107">
    <property type="protein sequence ID" value="NMH28818.1"/>
    <property type="molecule type" value="Genomic_DNA"/>
</dbReference>
<keyword evidence="1" id="KW-0808">Transferase</keyword>
<dbReference type="PANTHER" id="PTHR13947:SF37">
    <property type="entry name" value="LD18367P"/>
    <property type="match status" value="1"/>
</dbReference>
<feature type="domain" description="N-acetyltransferase" evidence="2">
    <location>
        <begin position="1"/>
        <end position="141"/>
    </location>
</feature>
<accession>A0A972FN80</accession>
<protein>
    <submittedName>
        <fullName evidence="3">GNAT family N-acetyltransferase</fullName>
    </submittedName>
</protein>
<proteinExistence type="predicted"/>
<keyword evidence="4" id="KW-1185">Reference proteome</keyword>
<dbReference type="GO" id="GO:0008080">
    <property type="term" value="F:N-acetyltransferase activity"/>
    <property type="evidence" value="ECO:0007669"/>
    <property type="project" value="InterPro"/>
</dbReference>
<dbReference type="InterPro" id="IPR050769">
    <property type="entry name" value="NAT_camello-type"/>
</dbReference>
<dbReference type="InterPro" id="IPR000182">
    <property type="entry name" value="GNAT_dom"/>
</dbReference>
<evidence type="ECO:0000259" key="2">
    <source>
        <dbReference type="PROSITE" id="PS51186"/>
    </source>
</evidence>
<gene>
    <name evidence="3" type="ORF">G6047_12310</name>
</gene>
<dbReference type="PROSITE" id="PS51186">
    <property type="entry name" value="GNAT"/>
    <property type="match status" value="1"/>
</dbReference>
<comment type="caution">
    <text evidence="3">The sequence shown here is derived from an EMBL/GenBank/DDBJ whole genome shotgun (WGS) entry which is preliminary data.</text>
</comment>
<organism evidence="3 4">
    <name type="scientific">Flavobacterium silvaticum</name>
    <dbReference type="NCBI Taxonomy" id="1852020"/>
    <lineage>
        <taxon>Bacteria</taxon>
        <taxon>Pseudomonadati</taxon>
        <taxon>Bacteroidota</taxon>
        <taxon>Flavobacteriia</taxon>
        <taxon>Flavobacteriales</taxon>
        <taxon>Flavobacteriaceae</taxon>
        <taxon>Flavobacterium</taxon>
    </lineage>
</organism>
<dbReference type="InterPro" id="IPR016181">
    <property type="entry name" value="Acyl_CoA_acyltransferase"/>
</dbReference>
<sequence length="150" mass="17226">MIFREAIAADIPQIQIVRNSVKENMLSNPALVTDADCYDFMFHRGKGWVCEADGKIVGFAIADLVDSNIWALFLDPESEGKGIGKRLHDMMLDWYFDQDKSEVWLGTAPGTRAEKFYEKMGWHRNGMHGKEVRFEMSRLEWLHLSGKNKA</sequence>
<evidence type="ECO:0000313" key="4">
    <source>
        <dbReference type="Proteomes" id="UP000712080"/>
    </source>
</evidence>
<dbReference type="Proteomes" id="UP000712080">
    <property type="component" value="Unassembled WGS sequence"/>
</dbReference>
<evidence type="ECO:0000256" key="1">
    <source>
        <dbReference type="ARBA" id="ARBA00022679"/>
    </source>
</evidence>
<dbReference type="SUPFAM" id="SSF55729">
    <property type="entry name" value="Acyl-CoA N-acyltransferases (Nat)"/>
    <property type="match status" value="1"/>
</dbReference>
<dbReference type="Gene3D" id="3.40.630.30">
    <property type="match status" value="1"/>
</dbReference>
<reference evidence="3" key="1">
    <citation type="submission" date="2020-02" db="EMBL/GenBank/DDBJ databases">
        <title>Flavobacterium sp. genome.</title>
        <authorList>
            <person name="Jung H.S."/>
            <person name="Baek J.H."/>
            <person name="Jeon C.O."/>
        </authorList>
    </citation>
    <scope>NUCLEOTIDE SEQUENCE</scope>
    <source>
        <strain evidence="3">SE-s28</strain>
    </source>
</reference>
<dbReference type="PANTHER" id="PTHR13947">
    <property type="entry name" value="GNAT FAMILY N-ACETYLTRANSFERASE"/>
    <property type="match status" value="1"/>
</dbReference>
<dbReference type="CDD" id="cd04301">
    <property type="entry name" value="NAT_SF"/>
    <property type="match status" value="1"/>
</dbReference>
<dbReference type="RefSeq" id="WP_169527929.1">
    <property type="nucleotide sequence ID" value="NZ_JAAMPU010000107.1"/>
</dbReference>
<dbReference type="Pfam" id="PF00583">
    <property type="entry name" value="Acetyltransf_1"/>
    <property type="match status" value="1"/>
</dbReference>